<sequence>MSGNLLNVYVVELRRGRRQPAEEEPEAVPL</sequence>
<dbReference type="Proteomes" id="UP000036403">
    <property type="component" value="Unassembled WGS sequence"/>
</dbReference>
<accession>A0A0J7JTM6</accession>
<gene>
    <name evidence="1" type="ORF">RF55_26539</name>
</gene>
<protein>
    <submittedName>
        <fullName evidence="1">Uncharacterized protein</fullName>
    </submittedName>
</protein>
<evidence type="ECO:0000313" key="2">
    <source>
        <dbReference type="Proteomes" id="UP000036403"/>
    </source>
</evidence>
<evidence type="ECO:0000313" key="1">
    <source>
        <dbReference type="EMBL" id="KMQ81374.1"/>
    </source>
</evidence>
<proteinExistence type="predicted"/>
<organism evidence="1 2">
    <name type="scientific">Lasius niger</name>
    <name type="common">Black garden ant</name>
    <dbReference type="NCBI Taxonomy" id="67767"/>
    <lineage>
        <taxon>Eukaryota</taxon>
        <taxon>Metazoa</taxon>
        <taxon>Ecdysozoa</taxon>
        <taxon>Arthropoda</taxon>
        <taxon>Hexapoda</taxon>
        <taxon>Insecta</taxon>
        <taxon>Pterygota</taxon>
        <taxon>Neoptera</taxon>
        <taxon>Endopterygota</taxon>
        <taxon>Hymenoptera</taxon>
        <taxon>Apocrita</taxon>
        <taxon>Aculeata</taxon>
        <taxon>Formicoidea</taxon>
        <taxon>Formicidae</taxon>
        <taxon>Formicinae</taxon>
        <taxon>Lasius</taxon>
        <taxon>Lasius</taxon>
    </lineage>
</organism>
<dbReference type="AlphaFoldDB" id="A0A0J7JTM6"/>
<dbReference type="EMBL" id="LBMM01036182">
    <property type="protein sequence ID" value="KMQ81374.1"/>
    <property type="molecule type" value="Genomic_DNA"/>
</dbReference>
<dbReference type="PaxDb" id="67767-A0A0J7JTM6"/>
<keyword evidence="2" id="KW-1185">Reference proteome</keyword>
<feature type="non-terminal residue" evidence="1">
    <location>
        <position position="30"/>
    </location>
</feature>
<reference evidence="1 2" key="1">
    <citation type="submission" date="2015-04" db="EMBL/GenBank/DDBJ databases">
        <title>Lasius niger genome sequencing.</title>
        <authorList>
            <person name="Konorov E.A."/>
            <person name="Nikitin M.A."/>
            <person name="Kirill M.V."/>
            <person name="Chang P."/>
        </authorList>
    </citation>
    <scope>NUCLEOTIDE SEQUENCE [LARGE SCALE GENOMIC DNA]</scope>
    <source>
        <tissue evidence="1">Whole</tissue>
    </source>
</reference>
<name>A0A0J7JTM6_LASNI</name>
<comment type="caution">
    <text evidence="1">The sequence shown here is derived from an EMBL/GenBank/DDBJ whole genome shotgun (WGS) entry which is preliminary data.</text>
</comment>